<feature type="domain" description="AB hydrolase-1" evidence="3">
    <location>
        <begin position="64"/>
        <end position="320"/>
    </location>
</feature>
<dbReference type="PRINTS" id="PR00111">
    <property type="entry name" value="ABHYDROLASE"/>
</dbReference>
<dbReference type="OrthoDB" id="190201at2759"/>
<dbReference type="GO" id="GO:0016020">
    <property type="term" value="C:membrane"/>
    <property type="evidence" value="ECO:0007669"/>
    <property type="project" value="TreeGrafter"/>
</dbReference>
<dbReference type="ESTHER" id="9arac-a0a087umf2">
    <property type="family name" value="SERHL"/>
</dbReference>
<reference evidence="4 5" key="1">
    <citation type="submission" date="2013-11" db="EMBL/GenBank/DDBJ databases">
        <title>Genome sequencing of Stegodyphus mimosarum.</title>
        <authorList>
            <person name="Bechsgaard J."/>
        </authorList>
    </citation>
    <scope>NUCLEOTIDE SEQUENCE [LARGE SCALE GENOMIC DNA]</scope>
</reference>
<dbReference type="Pfam" id="PF00561">
    <property type="entry name" value="Abhydrolase_1"/>
    <property type="match status" value="1"/>
</dbReference>
<keyword evidence="5" id="KW-1185">Reference proteome</keyword>
<dbReference type="InterPro" id="IPR000073">
    <property type="entry name" value="AB_hydrolase_1"/>
</dbReference>
<dbReference type="PANTHER" id="PTHR43798">
    <property type="entry name" value="MONOACYLGLYCEROL LIPASE"/>
    <property type="match status" value="1"/>
</dbReference>
<protein>
    <submittedName>
        <fullName evidence="4">Putative serine hydrolase</fullName>
    </submittedName>
</protein>
<dbReference type="OMA" id="HIAARAW"/>
<evidence type="ECO:0000313" key="5">
    <source>
        <dbReference type="Proteomes" id="UP000054359"/>
    </source>
</evidence>
<evidence type="ECO:0000313" key="4">
    <source>
        <dbReference type="EMBL" id="KFM78541.1"/>
    </source>
</evidence>
<dbReference type="GO" id="GO:0016787">
    <property type="term" value="F:hydrolase activity"/>
    <property type="evidence" value="ECO:0007669"/>
    <property type="project" value="UniProtKB-KW"/>
</dbReference>
<dbReference type="SUPFAM" id="SSF53474">
    <property type="entry name" value="alpha/beta-Hydrolases"/>
    <property type="match status" value="1"/>
</dbReference>
<dbReference type="EMBL" id="KK120555">
    <property type="protein sequence ID" value="KFM78541.1"/>
    <property type="molecule type" value="Genomic_DNA"/>
</dbReference>
<evidence type="ECO:0000256" key="1">
    <source>
        <dbReference type="ARBA" id="ARBA00008645"/>
    </source>
</evidence>
<evidence type="ECO:0000256" key="2">
    <source>
        <dbReference type="ARBA" id="ARBA00022801"/>
    </source>
</evidence>
<name>A0A087UMF2_STEMI</name>
<feature type="non-terminal residue" evidence="4">
    <location>
        <position position="326"/>
    </location>
</feature>
<dbReference type="Proteomes" id="UP000054359">
    <property type="component" value="Unassembled WGS sequence"/>
</dbReference>
<dbReference type="InterPro" id="IPR029058">
    <property type="entry name" value="AB_hydrolase_fold"/>
</dbReference>
<proteinExistence type="inferred from homology"/>
<dbReference type="Gene3D" id="3.40.50.1820">
    <property type="entry name" value="alpha/beta hydrolase"/>
    <property type="match status" value="1"/>
</dbReference>
<evidence type="ECO:0000259" key="3">
    <source>
        <dbReference type="Pfam" id="PF00561"/>
    </source>
</evidence>
<dbReference type="STRING" id="407821.A0A087UMF2"/>
<dbReference type="PANTHER" id="PTHR43798:SF14">
    <property type="entry name" value="SERINE HYDROLASE-LIKE PROTEIN DDB_G0286239"/>
    <property type="match status" value="1"/>
</dbReference>
<accession>A0A087UMF2</accession>
<sequence>MLQYVRCIKTVSKVFLNSIQRFGKRTCSSASGSNGGYISHVKEIAIPMPYGKIAAKAWGNENAYPVLALHGWLDNCGTFDKLIPLLTKEFYIVAVDTPGHGLSSQRPPGSLYTDLELIVDFKRVIDYFGWKKCSLIGHSLGGCFGLMFACIFPDVIQKLVVLDIVKPTSRDITLFPSEITNGITNYLKNESKMSKEPPLYTNESAALRLKEGMVNEVTLESAKILNQRGTRKYGNGVVFNRDLRCRTIENISRRSHEVMKQFMHAVRCELLMIMANNTHPHYKSATPEVIDQFLDIYRENCKKFVLKYVDGNHFVHLNNPERVSSD</sequence>
<gene>
    <name evidence="4" type="ORF">X975_24290</name>
</gene>
<comment type="similarity">
    <text evidence="1">Belongs to the AB hydrolase superfamily.</text>
</comment>
<dbReference type="AlphaFoldDB" id="A0A087UMF2"/>
<keyword evidence="2 4" id="KW-0378">Hydrolase</keyword>
<organism evidence="4 5">
    <name type="scientific">Stegodyphus mimosarum</name>
    <name type="common">African social velvet spider</name>
    <dbReference type="NCBI Taxonomy" id="407821"/>
    <lineage>
        <taxon>Eukaryota</taxon>
        <taxon>Metazoa</taxon>
        <taxon>Ecdysozoa</taxon>
        <taxon>Arthropoda</taxon>
        <taxon>Chelicerata</taxon>
        <taxon>Arachnida</taxon>
        <taxon>Araneae</taxon>
        <taxon>Araneomorphae</taxon>
        <taxon>Entelegynae</taxon>
        <taxon>Eresoidea</taxon>
        <taxon>Eresidae</taxon>
        <taxon>Stegodyphus</taxon>
    </lineage>
</organism>
<dbReference type="InterPro" id="IPR050266">
    <property type="entry name" value="AB_hydrolase_sf"/>
</dbReference>